<protein>
    <submittedName>
        <fullName evidence="1">Uncharacterized protein</fullName>
    </submittedName>
</protein>
<keyword evidence="2" id="KW-1185">Reference proteome</keyword>
<gene>
    <name evidence="1" type="ORF">HMPREF9238_00979</name>
</gene>
<dbReference type="Proteomes" id="UP000014387">
    <property type="component" value="Unassembled WGS sequence"/>
</dbReference>
<evidence type="ECO:0000313" key="1">
    <source>
        <dbReference type="EMBL" id="EPD31212.1"/>
    </source>
</evidence>
<comment type="caution">
    <text evidence="1">The sequence shown here is derived from an EMBL/GenBank/DDBJ whole genome shotgun (WGS) entry which is preliminary data.</text>
</comment>
<organism evidence="1 2">
    <name type="scientific">Gleimia europaea ACS-120-V-Col10b</name>
    <dbReference type="NCBI Taxonomy" id="883069"/>
    <lineage>
        <taxon>Bacteria</taxon>
        <taxon>Bacillati</taxon>
        <taxon>Actinomycetota</taxon>
        <taxon>Actinomycetes</taxon>
        <taxon>Actinomycetales</taxon>
        <taxon>Actinomycetaceae</taxon>
        <taxon>Gleimia</taxon>
    </lineage>
</organism>
<dbReference type="AlphaFoldDB" id="A0A9W5RF03"/>
<sequence>MSDDSLAVTRQFIFRIGVAEGGSHVLATQQDLSARGEGSDRVELVVGERK</sequence>
<reference evidence="1 2" key="1">
    <citation type="submission" date="2013-05" db="EMBL/GenBank/DDBJ databases">
        <title>The Genome Sequence of Actinomyces europaeus ACS-120-V-COL10B.</title>
        <authorList>
            <consortium name="The Broad Institute Genomics Platform"/>
            <person name="Earl A."/>
            <person name="Ward D."/>
            <person name="Feldgarden M."/>
            <person name="Gevers D."/>
            <person name="Saerens B."/>
            <person name="Vaneechoutte M."/>
            <person name="Walker B."/>
            <person name="Young S."/>
            <person name="Zeng Q."/>
            <person name="Gargeya S."/>
            <person name="Fitzgerald M."/>
            <person name="Haas B."/>
            <person name="Abouelleil A."/>
            <person name="Allen A.W."/>
            <person name="Alvarado L."/>
            <person name="Arachchi H.M."/>
            <person name="Berlin A.M."/>
            <person name="Chapman S.B."/>
            <person name="Gainer-Dewar J."/>
            <person name="Goldberg J."/>
            <person name="Griggs A."/>
            <person name="Gujja S."/>
            <person name="Hansen M."/>
            <person name="Howarth C."/>
            <person name="Imamovic A."/>
            <person name="Ireland A."/>
            <person name="Larimer J."/>
            <person name="McCowan C."/>
            <person name="Murphy C."/>
            <person name="Pearson M."/>
            <person name="Poon T.W."/>
            <person name="Priest M."/>
            <person name="Roberts A."/>
            <person name="Saif S."/>
            <person name="Shea T."/>
            <person name="Sisk P."/>
            <person name="Sykes S."/>
            <person name="Wortman J."/>
            <person name="Nusbaum C."/>
            <person name="Birren B."/>
        </authorList>
    </citation>
    <scope>NUCLEOTIDE SEQUENCE [LARGE SCALE GENOMIC DNA]</scope>
    <source>
        <strain evidence="1 2">ACS-120-V-Col10b</strain>
    </source>
</reference>
<name>A0A9W5RF03_9ACTO</name>
<proteinExistence type="predicted"/>
<accession>A0A9W5RF03</accession>
<dbReference type="RefSeq" id="WP_016444323.1">
    <property type="nucleotide sequence ID" value="NZ_KE150266.1"/>
</dbReference>
<dbReference type="EMBL" id="AGWN01000001">
    <property type="protein sequence ID" value="EPD31212.1"/>
    <property type="molecule type" value="Genomic_DNA"/>
</dbReference>
<evidence type="ECO:0000313" key="2">
    <source>
        <dbReference type="Proteomes" id="UP000014387"/>
    </source>
</evidence>